<dbReference type="AlphaFoldDB" id="A0A3B0W7B9"/>
<keyword evidence="3 5" id="KW-1133">Transmembrane helix</keyword>
<dbReference type="InterPro" id="IPR001129">
    <property type="entry name" value="Membr-assoc_MAPEG"/>
</dbReference>
<dbReference type="PANTHER" id="PTHR35371:SF1">
    <property type="entry name" value="BLR7753 PROTEIN"/>
    <property type="match status" value="1"/>
</dbReference>
<dbReference type="Gene3D" id="1.20.120.550">
    <property type="entry name" value="Membrane associated eicosanoid/glutathione metabolism-like domain"/>
    <property type="match status" value="1"/>
</dbReference>
<organism evidence="6">
    <name type="scientific">hydrothermal vent metagenome</name>
    <dbReference type="NCBI Taxonomy" id="652676"/>
    <lineage>
        <taxon>unclassified sequences</taxon>
        <taxon>metagenomes</taxon>
        <taxon>ecological metagenomes</taxon>
    </lineage>
</organism>
<feature type="transmembrane region" description="Helical" evidence="5">
    <location>
        <begin position="5"/>
        <end position="24"/>
    </location>
</feature>
<evidence type="ECO:0008006" key="7">
    <source>
        <dbReference type="Google" id="ProtNLM"/>
    </source>
</evidence>
<feature type="transmembrane region" description="Helical" evidence="5">
    <location>
        <begin position="82"/>
        <end position="101"/>
    </location>
</feature>
<evidence type="ECO:0000256" key="1">
    <source>
        <dbReference type="ARBA" id="ARBA00004370"/>
    </source>
</evidence>
<proteinExistence type="predicted"/>
<sequence>MNIAYWCVFIAILMPYGLVIIARFPGTTLVSNLIPRVAAESITGYQQRSYWAHLNGLEAIPSFAAAVVIAQMTNVQQDTINTLALSFTGFRIAHAISYILNLGVLRSLMWAGGMVCVVSMFLSAGYN</sequence>
<keyword evidence="4 5" id="KW-0472">Membrane</keyword>
<evidence type="ECO:0000256" key="5">
    <source>
        <dbReference type="SAM" id="Phobius"/>
    </source>
</evidence>
<dbReference type="SUPFAM" id="SSF161084">
    <property type="entry name" value="MAPEG domain-like"/>
    <property type="match status" value="1"/>
</dbReference>
<dbReference type="EMBL" id="UOFD01000025">
    <property type="protein sequence ID" value="VAW51211.1"/>
    <property type="molecule type" value="Genomic_DNA"/>
</dbReference>
<evidence type="ECO:0000256" key="2">
    <source>
        <dbReference type="ARBA" id="ARBA00022692"/>
    </source>
</evidence>
<evidence type="ECO:0000313" key="6">
    <source>
        <dbReference type="EMBL" id="VAW51211.1"/>
    </source>
</evidence>
<feature type="transmembrane region" description="Helical" evidence="5">
    <location>
        <begin position="107"/>
        <end position="126"/>
    </location>
</feature>
<protein>
    <recommendedName>
        <fullName evidence="7">MAPEG family protein</fullName>
    </recommendedName>
</protein>
<feature type="transmembrane region" description="Helical" evidence="5">
    <location>
        <begin position="50"/>
        <end position="70"/>
    </location>
</feature>
<dbReference type="PANTHER" id="PTHR35371">
    <property type="entry name" value="INNER MEMBRANE PROTEIN"/>
    <property type="match status" value="1"/>
</dbReference>
<dbReference type="GO" id="GO:0016020">
    <property type="term" value="C:membrane"/>
    <property type="evidence" value="ECO:0007669"/>
    <property type="project" value="UniProtKB-SubCell"/>
</dbReference>
<dbReference type="InterPro" id="IPR023352">
    <property type="entry name" value="MAPEG-like_dom_sf"/>
</dbReference>
<evidence type="ECO:0000256" key="4">
    <source>
        <dbReference type="ARBA" id="ARBA00023136"/>
    </source>
</evidence>
<evidence type="ECO:0000256" key="3">
    <source>
        <dbReference type="ARBA" id="ARBA00022989"/>
    </source>
</evidence>
<name>A0A3B0W7B9_9ZZZZ</name>
<dbReference type="Pfam" id="PF01124">
    <property type="entry name" value="MAPEG"/>
    <property type="match status" value="1"/>
</dbReference>
<comment type="subcellular location">
    <subcellularLocation>
        <location evidence="1">Membrane</location>
    </subcellularLocation>
</comment>
<keyword evidence="2 5" id="KW-0812">Transmembrane</keyword>
<gene>
    <name evidence="6" type="ORF">MNBD_GAMMA06-2169</name>
</gene>
<accession>A0A3B0W7B9</accession>
<reference evidence="6" key="1">
    <citation type="submission" date="2018-06" db="EMBL/GenBank/DDBJ databases">
        <authorList>
            <person name="Zhirakovskaya E."/>
        </authorList>
    </citation>
    <scope>NUCLEOTIDE SEQUENCE</scope>
</reference>